<dbReference type="RefSeq" id="WP_013166362.1">
    <property type="nucleotide sequence ID" value="NC_014217.1"/>
</dbReference>
<sequence length="442" mass="46634">MEATNTARPAATATRPWEPWFQLGCGILCMAMIANLQYGWTLFVDPIDQAHGWGRAAIQTAFTIFVLTETWLVPVEAWFVDRYGPRIVLTFGAVMIALAWVINSYASSLAMLYAGAVFGGIGAGSVYGTCVGNALKWFLYRRGLAAGATAAGFGAGAALTVVPIANMIATSGYQSAFFWFGIGQGIVVLIAAQFLYPPKVKIAPPKKVTGLPQSKVDYQPSQTVTKPVFWLLYLMFVMVASGGLMAAAQIGPIAHDLGVANTPVSILGISGAALTLAISLDRIFDGFGRPIFGYVSDRIGRENTMFIAFGTAAAMLLLMVYHGSNPVVFVVATAFFFGVFGEIYSLFPATCGDTFGSKFAATNAGMLYTAKGTAALLVPLASIVAAAYGWYAVFAIAVGLNAAAAFLALFVLKPVRSRFIARSAVEAESVAAAPAGRESHAH</sequence>
<evidence type="ECO:0000313" key="7">
    <source>
        <dbReference type="Proteomes" id="UP000006633"/>
    </source>
</evidence>
<feature type="transmembrane region" description="Helical" evidence="4">
    <location>
        <begin position="390"/>
        <end position="412"/>
    </location>
</feature>
<evidence type="ECO:0000256" key="3">
    <source>
        <dbReference type="ARBA" id="ARBA00023136"/>
    </source>
</evidence>
<feature type="domain" description="Major facilitator superfamily (MFS) profile" evidence="5">
    <location>
        <begin position="1"/>
        <end position="416"/>
    </location>
</feature>
<organism evidence="6 7">
    <name type="scientific">Ancylobacter novellus (strain ATCC 8093 / DSM 506 / JCM 20403 / CCM 1077 / IAM 12100 / NBRC 12443 / NCIMB 10456)</name>
    <name type="common">Starkeya novella</name>
    <dbReference type="NCBI Taxonomy" id="639283"/>
    <lineage>
        <taxon>Bacteria</taxon>
        <taxon>Pseudomonadati</taxon>
        <taxon>Pseudomonadota</taxon>
        <taxon>Alphaproteobacteria</taxon>
        <taxon>Hyphomicrobiales</taxon>
        <taxon>Xanthobacteraceae</taxon>
        <taxon>Ancylobacter</taxon>
    </lineage>
</organism>
<dbReference type="PANTHER" id="PTHR11360">
    <property type="entry name" value="MONOCARBOXYLATE TRANSPORTER"/>
    <property type="match status" value="1"/>
</dbReference>
<feature type="transmembrane region" description="Helical" evidence="4">
    <location>
        <begin position="60"/>
        <end position="80"/>
    </location>
</feature>
<evidence type="ECO:0000256" key="1">
    <source>
        <dbReference type="ARBA" id="ARBA00022692"/>
    </source>
</evidence>
<dbReference type="NCBIfam" id="TIGR04259">
    <property type="entry name" value="oxa_formateAnti"/>
    <property type="match status" value="1"/>
</dbReference>
<feature type="transmembrane region" description="Helical" evidence="4">
    <location>
        <begin position="20"/>
        <end position="40"/>
    </location>
</feature>
<dbReference type="EMBL" id="CP002026">
    <property type="protein sequence ID" value="ADH88858.1"/>
    <property type="molecule type" value="Genomic_DNA"/>
</dbReference>
<feature type="transmembrane region" description="Helical" evidence="4">
    <location>
        <begin position="112"/>
        <end position="132"/>
    </location>
</feature>
<evidence type="ECO:0000313" key="6">
    <source>
        <dbReference type="EMBL" id="ADH88858.1"/>
    </source>
</evidence>
<feature type="transmembrane region" description="Helical" evidence="4">
    <location>
        <begin position="304"/>
        <end position="321"/>
    </location>
</feature>
<dbReference type="SUPFAM" id="SSF103473">
    <property type="entry name" value="MFS general substrate transporter"/>
    <property type="match status" value="1"/>
</dbReference>
<proteinExistence type="predicted"/>
<dbReference type="GO" id="GO:0019531">
    <property type="term" value="F:oxalate transmembrane transporter activity"/>
    <property type="evidence" value="ECO:0007669"/>
    <property type="project" value="InterPro"/>
</dbReference>
<feature type="transmembrane region" description="Helical" evidence="4">
    <location>
        <begin position="359"/>
        <end position="384"/>
    </location>
</feature>
<dbReference type="Pfam" id="PF07690">
    <property type="entry name" value="MFS_1"/>
    <property type="match status" value="1"/>
</dbReference>
<dbReference type="Proteomes" id="UP000006633">
    <property type="component" value="Chromosome"/>
</dbReference>
<dbReference type="HOGENOM" id="CLU_001265_59_7_5"/>
<keyword evidence="1 4" id="KW-0812">Transmembrane</keyword>
<dbReference type="InterPro" id="IPR011701">
    <property type="entry name" value="MFS"/>
</dbReference>
<keyword evidence="7" id="KW-1185">Reference proteome</keyword>
<dbReference type="InterPro" id="IPR026355">
    <property type="entry name" value="Oxa/Form_antiport"/>
</dbReference>
<feature type="transmembrane region" description="Helical" evidence="4">
    <location>
        <begin position="177"/>
        <end position="196"/>
    </location>
</feature>
<dbReference type="OrthoDB" id="9793415at2"/>
<dbReference type="AlphaFoldDB" id="D7A9T2"/>
<feature type="transmembrane region" description="Helical" evidence="4">
    <location>
        <begin position="228"/>
        <end position="250"/>
    </location>
</feature>
<keyword evidence="3 4" id="KW-0472">Membrane</keyword>
<gene>
    <name evidence="6" type="ordered locus">Snov_1549</name>
</gene>
<feature type="transmembrane region" description="Helical" evidence="4">
    <location>
        <begin position="87"/>
        <end position="106"/>
    </location>
</feature>
<dbReference type="GO" id="GO:0016020">
    <property type="term" value="C:membrane"/>
    <property type="evidence" value="ECO:0007669"/>
    <property type="project" value="InterPro"/>
</dbReference>
<dbReference type="KEGG" id="sno:Snov_1549"/>
<name>D7A9T2_ANCN5</name>
<evidence type="ECO:0000256" key="2">
    <source>
        <dbReference type="ARBA" id="ARBA00022989"/>
    </source>
</evidence>
<dbReference type="Gene3D" id="1.20.1250.20">
    <property type="entry name" value="MFS general substrate transporter like domains"/>
    <property type="match status" value="2"/>
</dbReference>
<evidence type="ECO:0000259" key="5">
    <source>
        <dbReference type="PROSITE" id="PS50850"/>
    </source>
</evidence>
<feature type="transmembrane region" description="Helical" evidence="4">
    <location>
        <begin position="327"/>
        <end position="347"/>
    </location>
</feature>
<dbReference type="eggNOG" id="COG2814">
    <property type="taxonomic scope" value="Bacteria"/>
</dbReference>
<accession>D7A9T2</accession>
<dbReference type="CDD" id="cd17353">
    <property type="entry name" value="MFS_OFA_like"/>
    <property type="match status" value="1"/>
</dbReference>
<dbReference type="PANTHER" id="PTHR11360:SF304">
    <property type="entry name" value="MFS DOMAIN-CONTAINING PROTEIN"/>
    <property type="match status" value="1"/>
</dbReference>
<reference evidence="6 7" key="1">
    <citation type="journal article" date="2012" name="Stand. Genomic Sci.">
        <title>Complete genome sequence of the facultatively chemolithoautotrophic and methylotrophic alpha Proteobacterium Starkeya novella type strain (ATCC 8093(T)).</title>
        <authorList>
            <person name="Kappler U."/>
            <person name="Davenport K."/>
            <person name="Beatson S."/>
            <person name="Lucas S."/>
            <person name="Lapidus A."/>
            <person name="Copeland A."/>
            <person name="Berry K.W."/>
            <person name="Glavina Del Rio T."/>
            <person name="Hammon N."/>
            <person name="Dalin E."/>
            <person name="Tice H."/>
            <person name="Pitluck S."/>
            <person name="Richardson P."/>
            <person name="Bruce D."/>
            <person name="Goodwin L.A."/>
            <person name="Han C."/>
            <person name="Tapia R."/>
            <person name="Detter J.C."/>
            <person name="Chang Y.J."/>
            <person name="Jeffries C.D."/>
            <person name="Land M."/>
            <person name="Hauser L."/>
            <person name="Kyrpides N.C."/>
            <person name="Goker M."/>
            <person name="Ivanova N."/>
            <person name="Klenk H.P."/>
            <person name="Woyke T."/>
        </authorList>
    </citation>
    <scope>NUCLEOTIDE SEQUENCE [LARGE SCALE GENOMIC DNA]</scope>
    <source>
        <strain evidence="7">ATCC 8093 / DSM 506 / JCM 20403 / CCM 1077 / IAM 12100 / NBRC 12443 / NCIMB 10456</strain>
    </source>
</reference>
<feature type="transmembrane region" description="Helical" evidence="4">
    <location>
        <begin position="262"/>
        <end position="284"/>
    </location>
</feature>
<evidence type="ECO:0000256" key="4">
    <source>
        <dbReference type="SAM" id="Phobius"/>
    </source>
</evidence>
<feature type="transmembrane region" description="Helical" evidence="4">
    <location>
        <begin position="144"/>
        <end position="165"/>
    </location>
</feature>
<dbReference type="InterPro" id="IPR036259">
    <property type="entry name" value="MFS_trans_sf"/>
</dbReference>
<dbReference type="STRING" id="639283.Snov_1549"/>
<dbReference type="InterPro" id="IPR050327">
    <property type="entry name" value="Proton-linked_MCT"/>
</dbReference>
<dbReference type="PROSITE" id="PS50850">
    <property type="entry name" value="MFS"/>
    <property type="match status" value="1"/>
</dbReference>
<keyword evidence="2 4" id="KW-1133">Transmembrane helix</keyword>
<protein>
    <submittedName>
        <fullName evidence="6">Major facilitator superfamily MFS_1</fullName>
    </submittedName>
</protein>
<dbReference type="InterPro" id="IPR020846">
    <property type="entry name" value="MFS_dom"/>
</dbReference>